<evidence type="ECO:0000313" key="1">
    <source>
        <dbReference type="EMBL" id="MFC3302839.1"/>
    </source>
</evidence>
<comment type="caution">
    <text evidence="1">The sequence shown here is derived from an EMBL/GenBank/DDBJ whole genome shotgun (WGS) entry which is preliminary data.</text>
</comment>
<evidence type="ECO:0000313" key="2">
    <source>
        <dbReference type="Proteomes" id="UP001595607"/>
    </source>
</evidence>
<reference evidence="2" key="1">
    <citation type="journal article" date="2019" name="Int. J. Syst. Evol. Microbiol.">
        <title>The Global Catalogue of Microorganisms (GCM) 10K type strain sequencing project: providing services to taxonomists for standard genome sequencing and annotation.</title>
        <authorList>
            <consortium name="The Broad Institute Genomics Platform"/>
            <consortium name="The Broad Institute Genome Sequencing Center for Infectious Disease"/>
            <person name="Wu L."/>
            <person name="Ma J."/>
        </authorList>
    </citation>
    <scope>NUCLEOTIDE SEQUENCE [LARGE SCALE GENOMIC DNA]</scope>
    <source>
        <strain evidence="2">KCTC 22245</strain>
    </source>
</reference>
<dbReference type="Proteomes" id="UP001595607">
    <property type="component" value="Unassembled WGS sequence"/>
</dbReference>
<sequence length="236" mass="26338">MLILLLLQATAQGVAERDLFDLTEALAGSWNNTEAVYFAGELGDEPPPHMSLHVHADNDGTINLSNGQRWTLVARDGGLQAEARQGLHQCSFRVDRTGDVFFLAPLESGCPMFATENPTIMVTAREMAWPGVGTLYPADIYSCWVSRQRPDGSWTFDADIELSEGTYHQMDAIPGLPPVGIKLRHVRWPYGRNRDSQVLYIHETEDEPAVSYVWGEPDAPRLAVNLRWVQVSCTRN</sequence>
<gene>
    <name evidence="1" type="ORF">ACFONP_08850</name>
</gene>
<name>A0ABV7MDW7_9PROT</name>
<organism evidence="1 2">
    <name type="scientific">Parvularcula lutaonensis</name>
    <dbReference type="NCBI Taxonomy" id="491923"/>
    <lineage>
        <taxon>Bacteria</taxon>
        <taxon>Pseudomonadati</taxon>
        <taxon>Pseudomonadota</taxon>
        <taxon>Alphaproteobacteria</taxon>
        <taxon>Parvularculales</taxon>
        <taxon>Parvularculaceae</taxon>
        <taxon>Parvularcula</taxon>
    </lineage>
</organism>
<protein>
    <submittedName>
        <fullName evidence="1">Uncharacterized protein</fullName>
    </submittedName>
</protein>
<accession>A0ABV7MDW7</accession>
<dbReference type="EMBL" id="JBHRVA010000002">
    <property type="protein sequence ID" value="MFC3302839.1"/>
    <property type="molecule type" value="Genomic_DNA"/>
</dbReference>
<proteinExistence type="predicted"/>
<dbReference type="RefSeq" id="WP_189571743.1">
    <property type="nucleotide sequence ID" value="NZ_BMXU01000001.1"/>
</dbReference>
<keyword evidence="2" id="KW-1185">Reference proteome</keyword>